<dbReference type="SMART" id="SM00184">
    <property type="entry name" value="RING"/>
    <property type="match status" value="1"/>
</dbReference>
<feature type="region of interest" description="Disordered" evidence="5">
    <location>
        <begin position="409"/>
        <end position="441"/>
    </location>
</feature>
<keyword evidence="3" id="KW-0862">Zinc</keyword>
<organism evidence="7 8">
    <name type="scientific">Agrocybe chaxingu</name>
    <dbReference type="NCBI Taxonomy" id="84603"/>
    <lineage>
        <taxon>Eukaryota</taxon>
        <taxon>Fungi</taxon>
        <taxon>Dikarya</taxon>
        <taxon>Basidiomycota</taxon>
        <taxon>Agaricomycotina</taxon>
        <taxon>Agaricomycetes</taxon>
        <taxon>Agaricomycetidae</taxon>
        <taxon>Agaricales</taxon>
        <taxon>Agaricineae</taxon>
        <taxon>Strophariaceae</taxon>
        <taxon>Agrocybe</taxon>
    </lineage>
</organism>
<feature type="compositionally biased region" description="Low complexity" evidence="5">
    <location>
        <begin position="131"/>
        <end position="141"/>
    </location>
</feature>
<name>A0A9W8JNA9_9AGAR</name>
<evidence type="ECO:0000256" key="1">
    <source>
        <dbReference type="ARBA" id="ARBA00022723"/>
    </source>
</evidence>
<reference evidence="7" key="1">
    <citation type="submission" date="2022-07" db="EMBL/GenBank/DDBJ databases">
        <title>Genome Sequence of Agrocybe chaxingu.</title>
        <authorList>
            <person name="Buettner E."/>
        </authorList>
    </citation>
    <scope>NUCLEOTIDE SEQUENCE</scope>
    <source>
        <strain evidence="7">MP-N11</strain>
    </source>
</reference>
<dbReference type="SUPFAM" id="SSF57850">
    <property type="entry name" value="RING/U-box"/>
    <property type="match status" value="1"/>
</dbReference>
<evidence type="ECO:0000256" key="4">
    <source>
        <dbReference type="PROSITE-ProRule" id="PRU00175"/>
    </source>
</evidence>
<dbReference type="Gene3D" id="3.30.40.10">
    <property type="entry name" value="Zinc/RING finger domain, C3HC4 (zinc finger)"/>
    <property type="match status" value="1"/>
</dbReference>
<evidence type="ECO:0000259" key="6">
    <source>
        <dbReference type="PROSITE" id="PS50089"/>
    </source>
</evidence>
<feature type="compositionally biased region" description="Polar residues" evidence="5">
    <location>
        <begin position="161"/>
        <end position="195"/>
    </location>
</feature>
<feature type="compositionally biased region" description="Basic and acidic residues" evidence="5">
    <location>
        <begin position="432"/>
        <end position="441"/>
    </location>
</feature>
<dbReference type="GO" id="GO:0008270">
    <property type="term" value="F:zinc ion binding"/>
    <property type="evidence" value="ECO:0007669"/>
    <property type="project" value="UniProtKB-KW"/>
</dbReference>
<dbReference type="PANTHER" id="PTHR15710">
    <property type="entry name" value="E3 UBIQUITIN-PROTEIN LIGASE PRAJA"/>
    <property type="match status" value="1"/>
</dbReference>
<evidence type="ECO:0000256" key="2">
    <source>
        <dbReference type="ARBA" id="ARBA00022771"/>
    </source>
</evidence>
<evidence type="ECO:0000256" key="3">
    <source>
        <dbReference type="ARBA" id="ARBA00022833"/>
    </source>
</evidence>
<feature type="compositionally biased region" description="Low complexity" evidence="5">
    <location>
        <begin position="222"/>
        <end position="237"/>
    </location>
</feature>
<feature type="compositionally biased region" description="Polar residues" evidence="5">
    <location>
        <begin position="106"/>
        <end position="126"/>
    </location>
</feature>
<keyword evidence="8" id="KW-1185">Reference proteome</keyword>
<dbReference type="OrthoDB" id="8062037at2759"/>
<dbReference type="Proteomes" id="UP001148786">
    <property type="component" value="Unassembled WGS sequence"/>
</dbReference>
<feature type="region of interest" description="Disordered" evidence="5">
    <location>
        <begin position="213"/>
        <end position="248"/>
    </location>
</feature>
<dbReference type="EMBL" id="JANKHO010002090">
    <property type="protein sequence ID" value="KAJ3494812.1"/>
    <property type="molecule type" value="Genomic_DNA"/>
</dbReference>
<keyword evidence="2 4" id="KW-0863">Zinc-finger</keyword>
<dbReference type="PANTHER" id="PTHR15710:SF243">
    <property type="entry name" value="E3 UBIQUITIN-PROTEIN LIGASE PRAJA-2 ISOFORM X1"/>
    <property type="match status" value="1"/>
</dbReference>
<keyword evidence="1" id="KW-0479">Metal-binding</keyword>
<evidence type="ECO:0000313" key="7">
    <source>
        <dbReference type="EMBL" id="KAJ3494812.1"/>
    </source>
</evidence>
<dbReference type="AlphaFoldDB" id="A0A9W8JNA9"/>
<feature type="region of interest" description="Disordered" evidence="5">
    <location>
        <begin position="1"/>
        <end position="195"/>
    </location>
</feature>
<feature type="compositionally biased region" description="Pro residues" evidence="5">
    <location>
        <begin position="270"/>
        <end position="282"/>
    </location>
</feature>
<feature type="compositionally biased region" description="Low complexity" evidence="5">
    <location>
        <begin position="545"/>
        <end position="556"/>
    </location>
</feature>
<proteinExistence type="predicted"/>
<feature type="region of interest" description="Disordered" evidence="5">
    <location>
        <begin position="492"/>
        <end position="556"/>
    </location>
</feature>
<sequence>MDNDQLHATSFAPVSAAESVQNDAHINDASDAGNSTPPIVPQPSDADSHSQEEDLADILMADIDYSDMPGLREVSDSSDEDSDSDRDANEVEMQAVDNDDAAAPSFGQSWNDLITNLTPASASAFQPPTMARTASPRSNSNRRARVDDDEDEERDRRHPSQRIQSHSNTPTTRSVTSTPLPQNQPGPSSTTLASQPQVGQNLFHTIIPGLFGISGPTDSTSPHTAAHTEGAAAHNPAQGPSTRTFTHRTDDGFMTVEVSTGPIMFGLPMPHSPVPVSQPPPSAEGDAPPGAQQQPQQPQPNPPHGPPGSLTDILARLGVTLGTGGAANLDLGGLGLPLGLFGDLQEKDDPERARKLVDGLEEVPVGLVRRLERVGGSGGGAGEDDGRGGDGMCAICWDRLLDAEGEGFGKEAKKEDRPAEGEASSSSLSTSETKEADSAEKKYPKIVSLPCAHVFHADCLLPWFSRPRHTTCPTCRFNIDPHNLTYVSAARRRQTERDQARGTAGPAPAGNAEVNDTNVDTAPNPSPAAPPTTVEGDAPIPPVNPVNFNVGIGNRG</sequence>
<dbReference type="InterPro" id="IPR013083">
    <property type="entry name" value="Znf_RING/FYVE/PHD"/>
</dbReference>
<evidence type="ECO:0000313" key="8">
    <source>
        <dbReference type="Proteomes" id="UP001148786"/>
    </source>
</evidence>
<feature type="compositionally biased region" description="Basic and acidic residues" evidence="5">
    <location>
        <begin position="409"/>
        <end position="420"/>
    </location>
</feature>
<dbReference type="Pfam" id="PF13639">
    <property type="entry name" value="zf-RING_2"/>
    <property type="match status" value="1"/>
</dbReference>
<feature type="compositionally biased region" description="Pro residues" evidence="5">
    <location>
        <begin position="297"/>
        <end position="306"/>
    </location>
</feature>
<comment type="caution">
    <text evidence="7">The sequence shown here is derived from an EMBL/GenBank/DDBJ whole genome shotgun (WGS) entry which is preliminary data.</text>
</comment>
<gene>
    <name evidence="7" type="ORF">NLJ89_g10733</name>
</gene>
<evidence type="ECO:0000256" key="5">
    <source>
        <dbReference type="SAM" id="MobiDB-lite"/>
    </source>
</evidence>
<accession>A0A9W8JNA9</accession>
<dbReference type="InterPro" id="IPR001841">
    <property type="entry name" value="Znf_RING"/>
</dbReference>
<dbReference type="PROSITE" id="PS50089">
    <property type="entry name" value="ZF_RING_2"/>
    <property type="match status" value="1"/>
</dbReference>
<feature type="domain" description="RING-type" evidence="6">
    <location>
        <begin position="393"/>
        <end position="476"/>
    </location>
</feature>
<feature type="region of interest" description="Disordered" evidence="5">
    <location>
        <begin position="265"/>
        <end position="312"/>
    </location>
</feature>
<dbReference type="GO" id="GO:0016567">
    <property type="term" value="P:protein ubiquitination"/>
    <property type="evidence" value="ECO:0007669"/>
    <property type="project" value="TreeGrafter"/>
</dbReference>
<dbReference type="GO" id="GO:0005737">
    <property type="term" value="C:cytoplasm"/>
    <property type="evidence" value="ECO:0007669"/>
    <property type="project" value="TreeGrafter"/>
</dbReference>
<dbReference type="GO" id="GO:0061630">
    <property type="term" value="F:ubiquitin protein ligase activity"/>
    <property type="evidence" value="ECO:0007669"/>
    <property type="project" value="TreeGrafter"/>
</dbReference>
<protein>
    <recommendedName>
        <fullName evidence="6">RING-type domain-containing protein</fullName>
    </recommendedName>
</protein>